<evidence type="ECO:0000313" key="1">
    <source>
        <dbReference type="EMBL" id="CAB1453468.1"/>
    </source>
</evidence>
<keyword evidence="2" id="KW-1185">Reference proteome</keyword>
<organism evidence="1 2">
    <name type="scientific">Pleuronectes platessa</name>
    <name type="common">European plaice</name>
    <dbReference type="NCBI Taxonomy" id="8262"/>
    <lineage>
        <taxon>Eukaryota</taxon>
        <taxon>Metazoa</taxon>
        <taxon>Chordata</taxon>
        <taxon>Craniata</taxon>
        <taxon>Vertebrata</taxon>
        <taxon>Euteleostomi</taxon>
        <taxon>Actinopterygii</taxon>
        <taxon>Neopterygii</taxon>
        <taxon>Teleostei</taxon>
        <taxon>Neoteleostei</taxon>
        <taxon>Acanthomorphata</taxon>
        <taxon>Carangaria</taxon>
        <taxon>Pleuronectiformes</taxon>
        <taxon>Pleuronectoidei</taxon>
        <taxon>Pleuronectidae</taxon>
        <taxon>Pleuronectes</taxon>
    </lineage>
</organism>
<reference evidence="1" key="1">
    <citation type="submission" date="2020-03" db="EMBL/GenBank/DDBJ databases">
        <authorList>
            <person name="Weist P."/>
        </authorList>
    </citation>
    <scope>NUCLEOTIDE SEQUENCE</scope>
</reference>
<accession>A0A9N7VM34</accession>
<proteinExistence type="predicted"/>
<evidence type="ECO:0000313" key="2">
    <source>
        <dbReference type="Proteomes" id="UP001153269"/>
    </source>
</evidence>
<dbReference type="Proteomes" id="UP001153269">
    <property type="component" value="Unassembled WGS sequence"/>
</dbReference>
<sequence>MFLRPDITSTDRNTSLPLVWTARPLDAAGNDKRRLQHIIRSAEEVIGCNLPSLQDRFASKTLRRAEEGLIGAQGAGGNHDHVLRAIADSICTGINNSKQQQPTKRVIAFVEESHQKHLRSHREVCLLALVEGGDERCEPPGHKLGRNTC</sequence>
<comment type="caution">
    <text evidence="1">The sequence shown here is derived from an EMBL/GenBank/DDBJ whole genome shotgun (WGS) entry which is preliminary data.</text>
</comment>
<dbReference type="AlphaFoldDB" id="A0A9N7VM34"/>
<dbReference type="EMBL" id="CADEAL010004170">
    <property type="protein sequence ID" value="CAB1453468.1"/>
    <property type="molecule type" value="Genomic_DNA"/>
</dbReference>
<gene>
    <name evidence="1" type="ORF">PLEPLA_LOCUS41222</name>
</gene>
<name>A0A9N7VM34_PLEPL</name>
<protein>
    <submittedName>
        <fullName evidence="1">Uncharacterized protein</fullName>
    </submittedName>
</protein>